<dbReference type="GO" id="GO:0016787">
    <property type="term" value="F:hydrolase activity"/>
    <property type="evidence" value="ECO:0007669"/>
    <property type="project" value="UniProtKB-KW"/>
</dbReference>
<name>A0A290Z8V6_9PSEU</name>
<feature type="domain" description="AB hydrolase-1" evidence="4">
    <location>
        <begin position="27"/>
        <end position="263"/>
    </location>
</feature>
<dbReference type="AlphaFoldDB" id="A0A290Z8V6"/>
<keyword evidence="6" id="KW-1185">Reference proteome</keyword>
<dbReference type="EMBL" id="CP023445">
    <property type="protein sequence ID" value="ATE55412.1"/>
    <property type="molecule type" value="Genomic_DNA"/>
</dbReference>
<dbReference type="RefSeq" id="WP_096495246.1">
    <property type="nucleotide sequence ID" value="NZ_CP023445.1"/>
</dbReference>
<dbReference type="PRINTS" id="PR00111">
    <property type="entry name" value="ABHYDROLASE"/>
</dbReference>
<sequence length="278" mass="30176">MAEITAHHGLFKDTNLHVDDTGGPGRPVVLIHGWPLSGESWKLQVPALAAAGHRVITYDRRGFGRSDKPRGGYEYDTLAEDLHHLLTQLELTDVVLVGFSMGGGEVARYVARYGQERLRGVVFASAVPPYLARTDDNPEGPLPAEKAEELAAGLRDDESTFYDTFVTDFFSVDGELKVTQEQWREARALCDEADHRAALGCMAAWAGTDFRGDLPAITVPTLVIHGDSDATVPYEGSGERVHAAIPGSEAHVVAGGPHGVNVSHAEEWNRVVLEFLAR</sequence>
<keyword evidence="1" id="KW-0575">Peroxidase</keyword>
<dbReference type="InterPro" id="IPR050266">
    <property type="entry name" value="AB_hydrolase_sf"/>
</dbReference>
<dbReference type="Proteomes" id="UP000218505">
    <property type="component" value="Chromosome"/>
</dbReference>
<dbReference type="FunFam" id="3.40.50.1820:FF:000205">
    <property type="entry name" value="Non-haem bromoperoxidase BPO-A2"/>
    <property type="match status" value="1"/>
</dbReference>
<reference evidence="5" key="1">
    <citation type="submission" date="2017-09" db="EMBL/GenBank/DDBJ databases">
        <title>Complete Genome Sequence of ansamitocin-producing Bacterium Actinosynnema pretiosum X47.</title>
        <authorList>
            <person name="Cao G."/>
            <person name="Zong G."/>
            <person name="Zhong C."/>
            <person name="Fu J."/>
        </authorList>
    </citation>
    <scope>NUCLEOTIDE SEQUENCE [LARGE SCALE GENOMIC DNA]</scope>
    <source>
        <strain evidence="5">X47</strain>
    </source>
</reference>
<evidence type="ECO:0000259" key="4">
    <source>
        <dbReference type="Pfam" id="PF00561"/>
    </source>
</evidence>
<keyword evidence="1" id="KW-0560">Oxidoreductase</keyword>
<dbReference type="InterPro" id="IPR000639">
    <property type="entry name" value="Epox_hydrolase-like"/>
</dbReference>
<evidence type="ECO:0000256" key="1">
    <source>
        <dbReference type="ARBA" id="ARBA00022559"/>
    </source>
</evidence>
<dbReference type="Pfam" id="PF00561">
    <property type="entry name" value="Abhydrolase_1"/>
    <property type="match status" value="1"/>
</dbReference>
<dbReference type="PANTHER" id="PTHR43798">
    <property type="entry name" value="MONOACYLGLYCEROL LIPASE"/>
    <property type="match status" value="1"/>
</dbReference>
<protein>
    <submittedName>
        <fullName evidence="5">Alpha/beta hydrolase</fullName>
    </submittedName>
</protein>
<evidence type="ECO:0000313" key="5">
    <source>
        <dbReference type="EMBL" id="ATE55412.1"/>
    </source>
</evidence>
<keyword evidence="2 5" id="KW-0378">Hydrolase</keyword>
<dbReference type="InterPro" id="IPR029058">
    <property type="entry name" value="AB_hydrolase_fold"/>
</dbReference>
<gene>
    <name evidence="5" type="ORF">CNX65_20750</name>
</gene>
<accession>A0A290Z8V6</accession>
<proteinExistence type="inferred from homology"/>
<dbReference type="Gene3D" id="3.40.50.1820">
    <property type="entry name" value="alpha/beta hydrolase"/>
    <property type="match status" value="1"/>
</dbReference>
<dbReference type="PRINTS" id="PR00412">
    <property type="entry name" value="EPOXHYDRLASE"/>
</dbReference>
<evidence type="ECO:0000256" key="3">
    <source>
        <dbReference type="ARBA" id="ARBA00038128"/>
    </source>
</evidence>
<dbReference type="InterPro" id="IPR000073">
    <property type="entry name" value="AB_hydrolase_1"/>
</dbReference>
<evidence type="ECO:0000313" key="6">
    <source>
        <dbReference type="Proteomes" id="UP000218505"/>
    </source>
</evidence>
<dbReference type="KEGG" id="apre:CNX65_20750"/>
<organism evidence="5 6">
    <name type="scientific">Actinosynnema pretiosum</name>
    <dbReference type="NCBI Taxonomy" id="42197"/>
    <lineage>
        <taxon>Bacteria</taxon>
        <taxon>Bacillati</taxon>
        <taxon>Actinomycetota</taxon>
        <taxon>Actinomycetes</taxon>
        <taxon>Pseudonocardiales</taxon>
        <taxon>Pseudonocardiaceae</taxon>
        <taxon>Actinosynnema</taxon>
    </lineage>
</organism>
<comment type="similarity">
    <text evidence="3">Belongs to the AB hydrolase superfamily. Bacterial non-heme haloperoxidase / perhydrolase family.</text>
</comment>
<dbReference type="GO" id="GO:0016020">
    <property type="term" value="C:membrane"/>
    <property type="evidence" value="ECO:0007669"/>
    <property type="project" value="TreeGrafter"/>
</dbReference>
<dbReference type="PANTHER" id="PTHR43798:SF31">
    <property type="entry name" value="AB HYDROLASE SUPERFAMILY PROTEIN YCLE"/>
    <property type="match status" value="1"/>
</dbReference>
<dbReference type="GO" id="GO:0004601">
    <property type="term" value="F:peroxidase activity"/>
    <property type="evidence" value="ECO:0007669"/>
    <property type="project" value="UniProtKB-KW"/>
</dbReference>
<evidence type="ECO:0000256" key="2">
    <source>
        <dbReference type="ARBA" id="ARBA00022801"/>
    </source>
</evidence>
<dbReference type="SUPFAM" id="SSF53474">
    <property type="entry name" value="alpha/beta-Hydrolases"/>
    <property type="match status" value="1"/>
</dbReference>